<dbReference type="Gene3D" id="3.40.190.10">
    <property type="entry name" value="Periplasmic binding protein-like II"/>
    <property type="match status" value="2"/>
</dbReference>
<keyword evidence="3" id="KW-1003">Cell membrane</keyword>
<evidence type="ECO:0000313" key="7">
    <source>
        <dbReference type="Proteomes" id="UP000239504"/>
    </source>
</evidence>
<evidence type="ECO:0000256" key="3">
    <source>
        <dbReference type="ARBA" id="ARBA00022475"/>
    </source>
</evidence>
<dbReference type="InterPro" id="IPR044527">
    <property type="entry name" value="NrtA/CpmA_ABC-bd_dom"/>
</dbReference>
<dbReference type="CDD" id="cd13553">
    <property type="entry name" value="PBP2_NrtA_CpmA_like"/>
    <property type="match status" value="1"/>
</dbReference>
<evidence type="ECO:0000256" key="5">
    <source>
        <dbReference type="ARBA" id="ARBA00023136"/>
    </source>
</evidence>
<evidence type="ECO:0000313" key="6">
    <source>
        <dbReference type="EMBL" id="PQA86372.1"/>
    </source>
</evidence>
<evidence type="ECO:0000256" key="2">
    <source>
        <dbReference type="ARBA" id="ARBA00022448"/>
    </source>
</evidence>
<proteinExistence type="predicted"/>
<protein>
    <submittedName>
        <fullName evidence="6">Nitrate ABC transporter</fullName>
    </submittedName>
</protein>
<evidence type="ECO:0000256" key="4">
    <source>
        <dbReference type="ARBA" id="ARBA00022519"/>
    </source>
</evidence>
<dbReference type="Pfam" id="PF13379">
    <property type="entry name" value="NMT1_2"/>
    <property type="match status" value="1"/>
</dbReference>
<evidence type="ECO:0000256" key="1">
    <source>
        <dbReference type="ARBA" id="ARBA00004308"/>
    </source>
</evidence>
<reference evidence="6 7" key="1">
    <citation type="submission" date="2017-12" db="EMBL/GenBank/DDBJ databases">
        <authorList>
            <person name="Hurst M.R.H."/>
        </authorList>
    </citation>
    <scope>NUCLEOTIDE SEQUENCE [LARGE SCALE GENOMIC DNA]</scope>
    <source>
        <strain evidence="6 7">SY-3-19</strain>
    </source>
</reference>
<comment type="subcellular location">
    <subcellularLocation>
        <location evidence="1">Endomembrane system</location>
    </subcellularLocation>
</comment>
<keyword evidence="2" id="KW-0813">Transport</keyword>
<organism evidence="6 7">
    <name type="scientific">Hyphococcus luteus</name>
    <dbReference type="NCBI Taxonomy" id="2058213"/>
    <lineage>
        <taxon>Bacteria</taxon>
        <taxon>Pseudomonadati</taxon>
        <taxon>Pseudomonadota</taxon>
        <taxon>Alphaproteobacteria</taxon>
        <taxon>Parvularculales</taxon>
        <taxon>Parvularculaceae</taxon>
        <taxon>Hyphococcus</taxon>
    </lineage>
</organism>
<accession>A0A2S7K1J4</accession>
<dbReference type="PANTHER" id="PTHR30024">
    <property type="entry name" value="ALIPHATIC SULFONATES-BINDING PROTEIN-RELATED"/>
    <property type="match status" value="1"/>
</dbReference>
<keyword evidence="7" id="KW-1185">Reference proteome</keyword>
<sequence length="424" mass="47421">MRLEKNQLLIGFVPLIDSAPLVAAKEKGFFEKHGLNVELERHQSWSQIRDKLAAGALDAAHMLAPMAPASWLDNAYGGERFVTGLSLNLNGNAITVSEELYRQMVEADPEAMFERPTSARALKKVIANRLKAGQETINIGTVFPFSSHNYAVRYWLGAEGLNPDRDVRMVVAPPPYMVEHLKEGKIDAFCVGEPWNTLAECDSVGRAIVRSAEIWRHMPEKVLGVRQEWADEFPETHVALVASVLEAAAWLDKRRNRLEIAEILSRNDYIGLQTKALLPSLAGIGALANRKSIIEASDYLIFHRYAANFPWRSHALWFLTQMARWGQIVSPVDLHEIAQGAYLPEIYRAAAGRLGVAYPTIDEKPEGAEEHAWMLSEATTPIAMPSSRFVDGFSFNPDAVISYLEGFKRHNLRISLREIADLHS</sequence>
<dbReference type="RefSeq" id="WP_104831584.1">
    <property type="nucleotide sequence ID" value="NZ_PJCH01000015.1"/>
</dbReference>
<dbReference type="Proteomes" id="UP000239504">
    <property type="component" value="Unassembled WGS sequence"/>
</dbReference>
<dbReference type="AlphaFoldDB" id="A0A2S7K1J4"/>
<dbReference type="OrthoDB" id="570524at2"/>
<comment type="caution">
    <text evidence="6">The sequence shown here is derived from an EMBL/GenBank/DDBJ whole genome shotgun (WGS) entry which is preliminary data.</text>
</comment>
<dbReference type="SUPFAM" id="SSF53850">
    <property type="entry name" value="Periplasmic binding protein-like II"/>
    <property type="match status" value="1"/>
</dbReference>
<name>A0A2S7K1J4_9PROT</name>
<keyword evidence="4" id="KW-0997">Cell inner membrane</keyword>
<dbReference type="PANTHER" id="PTHR30024:SF43">
    <property type="entry name" value="BLL4572 PROTEIN"/>
    <property type="match status" value="1"/>
</dbReference>
<keyword evidence="5" id="KW-0472">Membrane</keyword>
<gene>
    <name evidence="6" type="ORF">CW354_18750</name>
</gene>
<dbReference type="EMBL" id="PJCH01000015">
    <property type="protein sequence ID" value="PQA86372.1"/>
    <property type="molecule type" value="Genomic_DNA"/>
</dbReference>
<dbReference type="GO" id="GO:0012505">
    <property type="term" value="C:endomembrane system"/>
    <property type="evidence" value="ECO:0007669"/>
    <property type="project" value="UniProtKB-SubCell"/>
</dbReference>